<organism evidence="1 2">
    <name type="scientific">Fadolivirus FV1/VV64</name>
    <dbReference type="NCBI Taxonomy" id="3070911"/>
    <lineage>
        <taxon>Viruses</taxon>
        <taxon>Varidnaviria</taxon>
        <taxon>Bamfordvirae</taxon>
        <taxon>Nucleocytoviricota</taxon>
        <taxon>Megaviricetes</taxon>
        <taxon>Imitervirales</taxon>
        <taxon>Mimiviridae</taxon>
        <taxon>Klosneuvirinae</taxon>
        <taxon>Fadolivirus</taxon>
        <taxon>Fadolivirus algeromassiliense</taxon>
    </lineage>
</organism>
<sequence>MSFIKRLHDIETHRCNIIDIIKSLGPDIGSITLDKTPPEIMTQIIKMPPEIVYKLSNTIFKREEHNNINPLRFHYLNVFDETVDIDTLKRGIDILIDYDYYGIMDQETIIQFIKPLSDINKIRFVMKGEELSKEYDDIKTNISNRIQNESLDNFSDLMTLLSDKPKYQYHIMFTLQQTGAIESSELLRYHEFNIFEDSTSYDIVREWIELMKEYYYYVHNIDKMVQFCKKLNENEKNKVIEFYDQFLINELSDVLHKISI</sequence>
<gene>
    <name evidence="1" type="ORF">Fadolivirus_1_704</name>
</gene>
<name>A0A7D3R127_9VIRU</name>
<dbReference type="Proteomes" id="UP001162001">
    <property type="component" value="Segment"/>
</dbReference>
<evidence type="ECO:0000313" key="2">
    <source>
        <dbReference type="Proteomes" id="UP001162001"/>
    </source>
</evidence>
<protein>
    <submittedName>
        <fullName evidence="1">Uncharacterized protein</fullName>
    </submittedName>
</protein>
<evidence type="ECO:0000313" key="1">
    <source>
        <dbReference type="EMBL" id="QKF94162.1"/>
    </source>
</evidence>
<reference evidence="1 2" key="1">
    <citation type="submission" date="2020-04" db="EMBL/GenBank/DDBJ databases">
        <title>Advantages and limits of metagenomic assembly and binning of a giant virus.</title>
        <authorList>
            <person name="Schulz F."/>
            <person name="Andreani J."/>
            <person name="Francis R."/>
            <person name="Boudjemaa H."/>
            <person name="Bou Khalil J.Y."/>
            <person name="Lee J."/>
            <person name="La Scola B."/>
            <person name="Woyke T."/>
        </authorList>
    </citation>
    <scope>NUCLEOTIDE SEQUENCE [LARGE SCALE GENOMIC DNA]</scope>
    <source>
        <strain evidence="1 2">FV1/VV64</strain>
    </source>
</reference>
<keyword evidence="2" id="KW-1185">Reference proteome</keyword>
<accession>A0A7D3R127</accession>
<dbReference type="EMBL" id="MT418680">
    <property type="protein sequence ID" value="QKF94162.1"/>
    <property type="molecule type" value="Genomic_DNA"/>
</dbReference>
<proteinExistence type="predicted"/>